<evidence type="ECO:0008006" key="3">
    <source>
        <dbReference type="Google" id="ProtNLM"/>
    </source>
</evidence>
<accession>A0ABN2NA59</accession>
<organism evidence="1 2">
    <name type="scientific">Pseudonocardia ailaonensis</name>
    <dbReference type="NCBI Taxonomy" id="367279"/>
    <lineage>
        <taxon>Bacteria</taxon>
        <taxon>Bacillati</taxon>
        <taxon>Actinomycetota</taxon>
        <taxon>Actinomycetes</taxon>
        <taxon>Pseudonocardiales</taxon>
        <taxon>Pseudonocardiaceae</taxon>
        <taxon>Pseudonocardia</taxon>
    </lineage>
</organism>
<dbReference type="EMBL" id="BAAAQK010000017">
    <property type="protein sequence ID" value="GAA1858942.1"/>
    <property type="molecule type" value="Genomic_DNA"/>
</dbReference>
<keyword evidence="2" id="KW-1185">Reference proteome</keyword>
<sequence length="455" mass="49643">MRMTDTPTPALDRLLQLLERPDPLADVDFDLEAAQLDAVRERFADHRARIVLVDKRATDTGIDSVESLADVVPLLFSHTAYKSYPESFVTAGRWDRLLAWLQTLSAVPVGHIDVSGVTDVDGFVERLDAAGSHLLTSSGTSGKPSFLQQSDLDVERGAQILTALWGSPPRIPRSREHRVVQLGPARGPARLVYAHRAKSDAWSRPGASHAFEDEPLRLSEIMAVAKLRKRVAAGEATPGELADFESEAAVRRIRMDKALHDLVDVILENRGEPMLLTGLWRQLWDLVEIARERGIPDGTFHPDSVVGGAGGLKGAVLPEDYEAQTRAFFAPARFVKVYGCSELASSSPICEAGRYHVPPTLVLLMLSDDGETLLPRHAGPVTGRVGFFDPALDSRWGGLVTGDRATADFGRCECGRPGPTIEDSVVRYSELGQGDDDRLLCSGTIDAYIRGLVRE</sequence>
<dbReference type="Proteomes" id="UP001500449">
    <property type="component" value="Unassembled WGS sequence"/>
</dbReference>
<evidence type="ECO:0000313" key="1">
    <source>
        <dbReference type="EMBL" id="GAA1858942.1"/>
    </source>
</evidence>
<reference evidence="1 2" key="1">
    <citation type="journal article" date="2019" name="Int. J. Syst. Evol. Microbiol.">
        <title>The Global Catalogue of Microorganisms (GCM) 10K type strain sequencing project: providing services to taxonomists for standard genome sequencing and annotation.</title>
        <authorList>
            <consortium name="The Broad Institute Genomics Platform"/>
            <consortium name="The Broad Institute Genome Sequencing Center for Infectious Disease"/>
            <person name="Wu L."/>
            <person name="Ma J."/>
        </authorList>
    </citation>
    <scope>NUCLEOTIDE SEQUENCE [LARGE SCALE GENOMIC DNA]</scope>
    <source>
        <strain evidence="1 2">JCM 16009</strain>
    </source>
</reference>
<name>A0ABN2NA59_9PSEU</name>
<evidence type="ECO:0000313" key="2">
    <source>
        <dbReference type="Proteomes" id="UP001500449"/>
    </source>
</evidence>
<protein>
    <recommendedName>
        <fullName evidence="3">Acyl-protein synthetase LuxE domain-containing protein</fullName>
    </recommendedName>
</protein>
<proteinExistence type="predicted"/>
<gene>
    <name evidence="1" type="ORF">GCM10009836_43960</name>
</gene>
<comment type="caution">
    <text evidence="1">The sequence shown here is derived from an EMBL/GenBank/DDBJ whole genome shotgun (WGS) entry which is preliminary data.</text>
</comment>